<evidence type="ECO:0000313" key="3">
    <source>
        <dbReference type="Proteomes" id="UP000050378"/>
    </source>
</evidence>
<evidence type="ECO:0000256" key="1">
    <source>
        <dbReference type="SAM" id="Phobius"/>
    </source>
</evidence>
<dbReference type="STRING" id="570156.AOG27_06490"/>
<accession>A0A0P7DT87</accession>
<keyword evidence="1" id="KW-0472">Membrane</keyword>
<protein>
    <submittedName>
        <fullName evidence="2">Uncharacterized protein</fullName>
    </submittedName>
</protein>
<dbReference type="EMBL" id="LJTC01000003">
    <property type="protein sequence ID" value="KPM84533.1"/>
    <property type="molecule type" value="Genomic_DNA"/>
</dbReference>
<name>A0A0P7DT87_9GAMM</name>
<organism evidence="2 3">
    <name type="scientific">Pseudoalteromonas lipolytica</name>
    <dbReference type="NCBI Taxonomy" id="570156"/>
    <lineage>
        <taxon>Bacteria</taxon>
        <taxon>Pseudomonadati</taxon>
        <taxon>Pseudomonadota</taxon>
        <taxon>Gammaproteobacteria</taxon>
        <taxon>Alteromonadales</taxon>
        <taxon>Pseudoalteromonadaceae</taxon>
        <taxon>Pseudoalteromonas</taxon>
    </lineage>
</organism>
<gene>
    <name evidence="2" type="ORF">AOG27_06490</name>
</gene>
<evidence type="ECO:0000313" key="2">
    <source>
        <dbReference type="EMBL" id="KPM84533.1"/>
    </source>
</evidence>
<dbReference type="OrthoDB" id="9807744at2"/>
<sequence length="300" mass="34102">MNLRTILIKKSSIVTFLFLSVILFFYIGILQGKPAVSDIDAFIETSFQCDTKSEVNLNELVVYSSGKVLAEDVAKTLCNDDIISKQYGKVTSYWGYKTSDTIEFLGKGIADLILAKENLINAFMAESTYNYQAVVGFPDYTAYLISSKEKPRIDKSYFLDKRIGLLDYPTSRSGHILPKQLFKKLDINLENLDITYASSHTELRELLASGKVDLISSYWQDSDQQRFSKNYITPIRDNISGSRWYLKMQDENTDLLCAVQAQLTLLAHNQNSHYFNHVESFWECDSTQQTMKVGDSNAAN</sequence>
<dbReference type="Proteomes" id="UP000050378">
    <property type="component" value="Unassembled WGS sequence"/>
</dbReference>
<keyword evidence="1" id="KW-0812">Transmembrane</keyword>
<comment type="caution">
    <text evidence="2">The sequence shown here is derived from an EMBL/GenBank/DDBJ whole genome shotgun (WGS) entry which is preliminary data.</text>
</comment>
<dbReference type="AlphaFoldDB" id="A0A0P7DT87"/>
<dbReference type="RefSeq" id="WP_054552196.1">
    <property type="nucleotide sequence ID" value="NZ_LJTC01000003.1"/>
</dbReference>
<reference evidence="2 3" key="1">
    <citation type="submission" date="2015-09" db="EMBL/GenBank/DDBJ databases">
        <title>Draft Genome Sequence of Pseudoalteromonas lipolytica UCD-48B.</title>
        <authorList>
            <person name="Krusor M."/>
            <person name="Coil D.A."/>
            <person name="Lang J.M."/>
            <person name="Eisen J.A."/>
            <person name="Alexiev A."/>
        </authorList>
    </citation>
    <scope>NUCLEOTIDE SEQUENCE [LARGE SCALE GENOMIC DNA]</scope>
    <source>
        <strain evidence="2 3">UCD-48B</strain>
    </source>
</reference>
<proteinExistence type="predicted"/>
<keyword evidence="1" id="KW-1133">Transmembrane helix</keyword>
<feature type="transmembrane region" description="Helical" evidence="1">
    <location>
        <begin position="12"/>
        <end position="30"/>
    </location>
</feature>
<dbReference type="PATRIC" id="fig|570156.3.peg.2291"/>